<dbReference type="GO" id="GO:0016301">
    <property type="term" value="F:kinase activity"/>
    <property type="evidence" value="ECO:0007669"/>
    <property type="project" value="UniProtKB-KW"/>
</dbReference>
<protein>
    <submittedName>
        <fullName evidence="2 3">Map/microtubule affinity-regulating kinase 2,4</fullName>
    </submittedName>
</protein>
<evidence type="ECO:0000313" key="3">
    <source>
        <dbReference type="EnsemblMetazoa" id="CPIJ015832-PA"/>
    </source>
</evidence>
<keyword evidence="2" id="KW-0418">Kinase</keyword>
<feature type="region of interest" description="Disordered" evidence="1">
    <location>
        <begin position="815"/>
        <end position="834"/>
    </location>
</feature>
<keyword evidence="2" id="KW-0808">Transferase</keyword>
<dbReference type="AlphaFoldDB" id="B0XB01"/>
<gene>
    <name evidence="3" type="primary">6050172</name>
    <name evidence="2" type="ORF">CpipJ_CPIJ015832</name>
</gene>
<dbReference type="EMBL" id="DS232605">
    <property type="protein sequence ID" value="EDS43971.1"/>
    <property type="molecule type" value="Genomic_DNA"/>
</dbReference>
<feature type="compositionally biased region" description="Low complexity" evidence="1">
    <location>
        <begin position="796"/>
        <end position="809"/>
    </location>
</feature>
<feature type="compositionally biased region" description="Polar residues" evidence="1">
    <location>
        <begin position="213"/>
        <end position="223"/>
    </location>
</feature>
<keyword evidence="4" id="KW-1185">Reference proteome</keyword>
<feature type="compositionally biased region" description="Basic and acidic residues" evidence="1">
    <location>
        <begin position="547"/>
        <end position="556"/>
    </location>
</feature>
<evidence type="ECO:0000256" key="1">
    <source>
        <dbReference type="SAM" id="MobiDB-lite"/>
    </source>
</evidence>
<feature type="compositionally biased region" description="Low complexity" evidence="1">
    <location>
        <begin position="721"/>
        <end position="731"/>
    </location>
</feature>
<feature type="compositionally biased region" description="Basic and acidic residues" evidence="1">
    <location>
        <begin position="652"/>
        <end position="672"/>
    </location>
</feature>
<dbReference type="Proteomes" id="UP000002320">
    <property type="component" value="Unassembled WGS sequence"/>
</dbReference>
<feature type="compositionally biased region" description="Low complexity" evidence="1">
    <location>
        <begin position="278"/>
        <end position="291"/>
    </location>
</feature>
<dbReference type="EnsemblMetazoa" id="CPIJ015832-RA">
    <property type="protein sequence ID" value="CPIJ015832-PA"/>
    <property type="gene ID" value="CPIJ015832"/>
</dbReference>
<feature type="region of interest" description="Disordered" evidence="1">
    <location>
        <begin position="205"/>
        <end position="233"/>
    </location>
</feature>
<feature type="region of interest" description="Disordered" evidence="1">
    <location>
        <begin position="347"/>
        <end position="369"/>
    </location>
</feature>
<dbReference type="KEGG" id="cqu:CpipJ_CPIJ015832"/>
<feature type="compositionally biased region" description="Low complexity" evidence="1">
    <location>
        <begin position="312"/>
        <end position="325"/>
    </location>
</feature>
<evidence type="ECO:0000313" key="2">
    <source>
        <dbReference type="EMBL" id="EDS43971.1"/>
    </source>
</evidence>
<dbReference type="OrthoDB" id="193931at2759"/>
<reference evidence="3" key="2">
    <citation type="submission" date="2021-02" db="UniProtKB">
        <authorList>
            <consortium name="EnsemblMetazoa"/>
        </authorList>
    </citation>
    <scope>IDENTIFICATION</scope>
    <source>
        <strain evidence="3">JHB</strain>
    </source>
</reference>
<dbReference type="VEuPathDB" id="VectorBase:CPIJ015832"/>
<feature type="compositionally biased region" description="Polar residues" evidence="1">
    <location>
        <begin position="740"/>
        <end position="755"/>
    </location>
</feature>
<feature type="region of interest" description="Disordered" evidence="1">
    <location>
        <begin position="650"/>
        <end position="672"/>
    </location>
</feature>
<dbReference type="eggNOG" id="KOG0586">
    <property type="taxonomic scope" value="Eukaryota"/>
</dbReference>
<dbReference type="VEuPathDB" id="VectorBase:CQUJHB018019"/>
<reference evidence="2" key="1">
    <citation type="submission" date="2007-03" db="EMBL/GenBank/DDBJ databases">
        <title>Annotation of Culex pipiens quinquefasciatus.</title>
        <authorList>
            <consortium name="The Broad Institute Genome Sequencing Platform"/>
            <person name="Atkinson P.W."/>
            <person name="Hemingway J."/>
            <person name="Christensen B.M."/>
            <person name="Higgs S."/>
            <person name="Kodira C."/>
            <person name="Hannick L."/>
            <person name="Megy K."/>
            <person name="O'Leary S."/>
            <person name="Pearson M."/>
            <person name="Haas B.J."/>
            <person name="Mauceli E."/>
            <person name="Wortman J.R."/>
            <person name="Lee N.H."/>
            <person name="Guigo R."/>
            <person name="Stanke M."/>
            <person name="Alvarado L."/>
            <person name="Amedeo P."/>
            <person name="Antoine C.H."/>
            <person name="Arensburger P."/>
            <person name="Bidwell S.L."/>
            <person name="Crawford M."/>
            <person name="Camaro F."/>
            <person name="Devon K."/>
            <person name="Engels R."/>
            <person name="Hammond M."/>
            <person name="Howarth C."/>
            <person name="Koehrsen M."/>
            <person name="Lawson D."/>
            <person name="Montgomery P."/>
            <person name="Nene V."/>
            <person name="Nusbaum C."/>
            <person name="Puiu D."/>
            <person name="Romero-Severson J."/>
            <person name="Severson D.W."/>
            <person name="Shumway M."/>
            <person name="Sisk P."/>
            <person name="Stolte C."/>
            <person name="Zeng Q."/>
            <person name="Eisenstadt E."/>
            <person name="Fraser-Liggett C."/>
            <person name="Strausberg R."/>
            <person name="Galagan J."/>
            <person name="Birren B."/>
            <person name="Collins F.H."/>
        </authorList>
    </citation>
    <scope>NUCLEOTIDE SEQUENCE [LARGE SCALE GENOMIC DNA]</scope>
    <source>
        <strain evidence="2">JHB</strain>
    </source>
</reference>
<proteinExistence type="predicted"/>
<feature type="region of interest" description="Disordered" evidence="1">
    <location>
        <begin position="530"/>
        <end position="556"/>
    </location>
</feature>
<dbReference type="InParanoid" id="B0XB01"/>
<feature type="compositionally biased region" description="Basic and acidic residues" evidence="1">
    <location>
        <begin position="472"/>
        <end position="484"/>
    </location>
</feature>
<dbReference type="HOGENOM" id="CLU_320360_0_0_1"/>
<organism>
    <name type="scientific">Culex quinquefasciatus</name>
    <name type="common">Southern house mosquito</name>
    <name type="synonym">Culex pungens</name>
    <dbReference type="NCBI Taxonomy" id="7176"/>
    <lineage>
        <taxon>Eukaryota</taxon>
        <taxon>Metazoa</taxon>
        <taxon>Ecdysozoa</taxon>
        <taxon>Arthropoda</taxon>
        <taxon>Hexapoda</taxon>
        <taxon>Insecta</taxon>
        <taxon>Pterygota</taxon>
        <taxon>Neoptera</taxon>
        <taxon>Endopterygota</taxon>
        <taxon>Diptera</taxon>
        <taxon>Nematocera</taxon>
        <taxon>Culicoidea</taxon>
        <taxon>Culicidae</taxon>
        <taxon>Culicinae</taxon>
        <taxon>Culicini</taxon>
        <taxon>Culex</taxon>
        <taxon>Culex</taxon>
    </lineage>
</organism>
<name>B0XB01_CULQU</name>
<feature type="region of interest" description="Disordered" evidence="1">
    <location>
        <begin position="271"/>
        <end position="330"/>
    </location>
</feature>
<accession>B0XB01</accession>
<feature type="region of interest" description="Disordered" evidence="1">
    <location>
        <begin position="443"/>
        <end position="500"/>
    </location>
</feature>
<feature type="region of interest" description="Disordered" evidence="1">
    <location>
        <begin position="697"/>
        <end position="809"/>
    </location>
</feature>
<feature type="compositionally biased region" description="Basic and acidic residues" evidence="1">
    <location>
        <begin position="530"/>
        <end position="540"/>
    </location>
</feature>
<feature type="compositionally biased region" description="Basic and acidic residues" evidence="1">
    <location>
        <begin position="443"/>
        <end position="452"/>
    </location>
</feature>
<feature type="compositionally biased region" description="Polar residues" evidence="1">
    <location>
        <begin position="456"/>
        <end position="470"/>
    </location>
</feature>
<feature type="compositionally biased region" description="Basic and acidic residues" evidence="1">
    <location>
        <begin position="351"/>
        <end position="369"/>
    </location>
</feature>
<sequence length="906" mass="98937">MYEVATLAGNKLDAAYAIKSLSSIMGQISSTPTGTNNNHHHAAVGRNGKKIYHRHSSVQPALANIKLLKKENSFSGKEHHIKDPLHKARTESKNIDQLLLSNGAAAPPVSTATTLSNDLNLSRDGTKDSCAVFSSTSSKEFFKSGEAYHKTDGCYYKTLDNGYHKLPSDSYHKMTEGCYVKLPDGSFRRLDDKVHSLDANTVLGASTGEKRSTGSAADHSTTGRNDDSGVQYRVKNPMMKFLKRSKSHTPATIAQLQKEKEKNRLSTIQSPAVDAGRPPVSHQQQQQVLPSHQHHHSHHHQQDGAAPATAKSSQHSSSSSHSQQQPAPNQNRRVMVTMIDGGLPVVAKSKPIHDKPKSAKARAQDASRDKKARPISYKFVFDHFLIRRNGFEINSWPEYLPSVAHSWEPPLRADSARQKSALTGCLPAKVQVHIVGSFVCRHQKDEDERPSGDPKASSSMIHGTTGQVQTLAKKDGEGTRERILARRRTQRSGGGARGYGTALGYDQFEVRPWRTRKCPLVVAKRLRSLTRESGSRRKSDQVTMASKEFERGEPNRRSIRLKPNKLEVVTLGELPPLSSPQPTRVIVRNLRNEQQHSNNHPQVDIRDGYSLKLSDITGSSASSSSGSATVVPEDQSLSVLQTLERQINTMEFDTRMKQERSAEPLEPKKERPVHYGELPSLLNTGLSDVAGNGFGYMDKAGSDSDENLNPSSFKRGEDSRSSTGGAIGSSSTYARKLKTTRTVNRTVSDSKNAENTAKLLRQKKPPAPRPPMIIPTTSPPQITKLIPKDAQQRPIPSTNSSASSMASSTGSSSIAAAATSSAKPPVPSSGVKNATERKISSEILKHVVGPQKAQTVVVLKYILQGLTAHVPLKDYKDCIITSQSWGGSWRPLLSAGNNQQAISNPD</sequence>
<evidence type="ECO:0000313" key="4">
    <source>
        <dbReference type="Proteomes" id="UP000002320"/>
    </source>
</evidence>